<accession>A0A438GBA6</accession>
<reference evidence="2 3" key="1">
    <citation type="journal article" date="2018" name="PLoS Genet.">
        <title>Population sequencing reveals clonal diversity and ancestral inbreeding in the grapevine cultivar Chardonnay.</title>
        <authorList>
            <person name="Roach M.J."/>
            <person name="Johnson D.L."/>
            <person name="Bohlmann J."/>
            <person name="van Vuuren H.J."/>
            <person name="Jones S.J."/>
            <person name="Pretorius I.S."/>
            <person name="Schmidt S.A."/>
            <person name="Borneman A.R."/>
        </authorList>
    </citation>
    <scope>NUCLEOTIDE SEQUENCE [LARGE SCALE GENOMIC DNA]</scope>
    <source>
        <strain evidence="3">cv. Chardonnay</strain>
        <tissue evidence="2">Leaf</tissue>
    </source>
</reference>
<protein>
    <submittedName>
        <fullName evidence="2">Photosynthetic NDH subunit of subcomplex B 3, chloroplastic</fullName>
    </submittedName>
</protein>
<dbReference type="EMBL" id="QGNW01000496">
    <property type="protein sequence ID" value="RVW69461.1"/>
    <property type="molecule type" value="Genomic_DNA"/>
</dbReference>
<gene>
    <name evidence="2" type="primary">PNSB3_3</name>
    <name evidence="2" type="ORF">CK203_054509</name>
</gene>
<dbReference type="Proteomes" id="UP000288805">
    <property type="component" value="Unassembled WGS sequence"/>
</dbReference>
<organism evidence="2 3">
    <name type="scientific">Vitis vinifera</name>
    <name type="common">Grape</name>
    <dbReference type="NCBI Taxonomy" id="29760"/>
    <lineage>
        <taxon>Eukaryota</taxon>
        <taxon>Viridiplantae</taxon>
        <taxon>Streptophyta</taxon>
        <taxon>Embryophyta</taxon>
        <taxon>Tracheophyta</taxon>
        <taxon>Spermatophyta</taxon>
        <taxon>Magnoliopsida</taxon>
        <taxon>eudicotyledons</taxon>
        <taxon>Gunneridae</taxon>
        <taxon>Pentapetalae</taxon>
        <taxon>rosids</taxon>
        <taxon>Vitales</taxon>
        <taxon>Vitaceae</taxon>
        <taxon>Viteae</taxon>
        <taxon>Vitis</taxon>
    </lineage>
</organism>
<feature type="compositionally biased region" description="Polar residues" evidence="1">
    <location>
        <begin position="20"/>
        <end position="34"/>
    </location>
</feature>
<evidence type="ECO:0000313" key="3">
    <source>
        <dbReference type="Proteomes" id="UP000288805"/>
    </source>
</evidence>
<proteinExistence type="predicted"/>
<name>A0A438GBA6_VITVI</name>
<feature type="region of interest" description="Disordered" evidence="1">
    <location>
        <begin position="1"/>
        <end position="52"/>
    </location>
</feature>
<comment type="caution">
    <text evidence="2">The sequence shown here is derived from an EMBL/GenBank/DDBJ whole genome shotgun (WGS) entry which is preliminary data.</text>
</comment>
<dbReference type="AlphaFoldDB" id="A0A438GBA6"/>
<sequence>MAYLLSHSPRTSPPKPTKPLNPSTLLPPLDQNQGHWDHPRKPVTATPSDEPPSVNFAFVNSVLLPDGTPDVHFRSACGGQKLRDIMLDSNIDLYGPYARPLLNCGGGEPVGLALWRLLKGRSSSPHGQTRRRKNSKGTQKLGDLPVKPQWARQTQEPGGDPATSRMESP</sequence>
<evidence type="ECO:0000256" key="1">
    <source>
        <dbReference type="SAM" id="MobiDB-lite"/>
    </source>
</evidence>
<feature type="region of interest" description="Disordered" evidence="1">
    <location>
        <begin position="121"/>
        <end position="169"/>
    </location>
</feature>
<evidence type="ECO:0000313" key="2">
    <source>
        <dbReference type="EMBL" id="RVW69461.1"/>
    </source>
</evidence>